<comment type="catalytic activity">
    <reaction evidence="10">
        <text>GTP + ATP = 3',3'-cGAMP + 2 diphosphate</text>
        <dbReference type="Rhea" id="RHEA:35647"/>
        <dbReference type="ChEBI" id="CHEBI:30616"/>
        <dbReference type="ChEBI" id="CHEBI:33019"/>
        <dbReference type="ChEBI" id="CHEBI:37565"/>
        <dbReference type="ChEBI" id="CHEBI:71501"/>
    </reaction>
    <physiologicalReaction direction="left-to-right" evidence="10">
        <dbReference type="Rhea" id="RHEA:35648"/>
    </physiologicalReaction>
</comment>
<organism evidence="13 14">
    <name type="scientific">Sphingobacterium lactis</name>
    <dbReference type="NCBI Taxonomy" id="797291"/>
    <lineage>
        <taxon>Bacteria</taxon>
        <taxon>Pseudomonadati</taxon>
        <taxon>Bacteroidota</taxon>
        <taxon>Sphingobacteriia</taxon>
        <taxon>Sphingobacteriales</taxon>
        <taxon>Sphingobacteriaceae</taxon>
        <taxon>Sphingobacterium</taxon>
    </lineage>
</organism>
<dbReference type="GO" id="GO:0051607">
    <property type="term" value="P:defense response to virus"/>
    <property type="evidence" value="ECO:0007669"/>
    <property type="project" value="UniProtKB-KW"/>
</dbReference>
<evidence type="ECO:0000313" key="14">
    <source>
        <dbReference type="Proteomes" id="UP000236731"/>
    </source>
</evidence>
<accession>A0A1H5UQ70</accession>
<dbReference type="GO" id="GO:0005524">
    <property type="term" value="F:ATP binding"/>
    <property type="evidence" value="ECO:0007669"/>
    <property type="project" value="UniProtKB-KW"/>
</dbReference>
<evidence type="ECO:0000256" key="10">
    <source>
        <dbReference type="ARBA" id="ARBA00048304"/>
    </source>
</evidence>
<evidence type="ECO:0000313" key="13">
    <source>
        <dbReference type="EMBL" id="SEF77176.1"/>
    </source>
</evidence>
<dbReference type="OrthoDB" id="661552at2"/>
<evidence type="ECO:0000256" key="1">
    <source>
        <dbReference type="ARBA" id="ARBA00022679"/>
    </source>
</evidence>
<dbReference type="InterPro" id="IPR040511">
    <property type="entry name" value="AGS_C"/>
</dbReference>
<evidence type="ECO:0000259" key="11">
    <source>
        <dbReference type="Pfam" id="PF18134"/>
    </source>
</evidence>
<evidence type="ECO:0000256" key="4">
    <source>
        <dbReference type="ARBA" id="ARBA00022741"/>
    </source>
</evidence>
<dbReference type="GO" id="GO:0046872">
    <property type="term" value="F:metal ion binding"/>
    <property type="evidence" value="ECO:0007669"/>
    <property type="project" value="UniProtKB-KW"/>
</dbReference>
<dbReference type="RefSeq" id="WP_103905377.1">
    <property type="nucleotide sequence ID" value="NZ_CP049246.1"/>
</dbReference>
<sequence>MFNYNSKLNQFYNNRVRLKDIDKTLIRDYKNKNIQRIIKGIEKINKEENKLFPIPSFIEQGSIAMNTTNQSEDKDYDIDVAVIFPTDSISNNPLDARKLIAKAINKNNANFSKPAEARTNAVTVWYTEGYHVDFAIYRTFEEFNQTKFEHASTEWLDRNPKAITEWFIERVSTLSPNGFFTNVEKAQLRKIVRLLKRFCKSRLNWNLPGGFILSILAIECYSPNSTRDDISFIETLSNICNRLKYNRTIYNPIRAQIELTSKKSLQHQITRLSEKLDRFVSKSEVLYKNDCTEKKATEFYNWVFNIQEEAKNFSSIKEQSLIENSSISVSVHRDKSLGPILSNIPKQLRVHKKLWLRFTLNTKISPPFDVKWIVENDGDEARAIPDLGHETWEYNCNRQINFHWERAAYKGIHKLKAEIYKNNIKVDSQNFEVRIIK</sequence>
<dbReference type="Proteomes" id="UP000236731">
    <property type="component" value="Unassembled WGS sequence"/>
</dbReference>
<evidence type="ECO:0000256" key="8">
    <source>
        <dbReference type="ARBA" id="ARBA00023118"/>
    </source>
</evidence>
<keyword evidence="14" id="KW-1185">Reference proteome</keyword>
<dbReference type="Pfam" id="PF21654">
    <property type="entry name" value="DncV-like_NTFase"/>
    <property type="match status" value="1"/>
</dbReference>
<gene>
    <name evidence="13" type="ORF">SAMN05421877_102372</name>
</gene>
<dbReference type="EMBL" id="FNUT01000002">
    <property type="protein sequence ID" value="SEF77176.1"/>
    <property type="molecule type" value="Genomic_DNA"/>
</dbReference>
<keyword evidence="7" id="KW-0546">Nucleotide metabolism</keyword>
<evidence type="ECO:0000259" key="12">
    <source>
        <dbReference type="Pfam" id="PF21654"/>
    </source>
</evidence>
<dbReference type="GO" id="GO:0009117">
    <property type="term" value="P:nucleotide metabolic process"/>
    <property type="evidence" value="ECO:0007669"/>
    <property type="project" value="UniProtKB-KW"/>
</dbReference>
<keyword evidence="3" id="KW-0479">Metal-binding</keyword>
<feature type="domain" description="Adenylyl/Guanylyl and SMODS C-terminal sensor" evidence="11">
    <location>
        <begin position="321"/>
        <end position="435"/>
    </location>
</feature>
<evidence type="ECO:0000256" key="6">
    <source>
        <dbReference type="ARBA" id="ARBA00022842"/>
    </source>
</evidence>
<evidence type="ECO:0000256" key="3">
    <source>
        <dbReference type="ARBA" id="ARBA00022723"/>
    </source>
</evidence>
<evidence type="ECO:0000256" key="7">
    <source>
        <dbReference type="ARBA" id="ARBA00023080"/>
    </source>
</evidence>
<keyword evidence="1" id="KW-0808">Transferase</keyword>
<protein>
    <recommendedName>
        <fullName evidence="9">Cyclic GMP-AMP synthase</fullName>
    </recommendedName>
</protein>
<keyword evidence="5" id="KW-0067">ATP-binding</keyword>
<dbReference type="GO" id="GO:0016779">
    <property type="term" value="F:nucleotidyltransferase activity"/>
    <property type="evidence" value="ECO:0007669"/>
    <property type="project" value="UniProtKB-KW"/>
</dbReference>
<keyword evidence="8" id="KW-0051">Antiviral defense</keyword>
<reference evidence="14" key="1">
    <citation type="submission" date="2016-10" db="EMBL/GenBank/DDBJ databases">
        <authorList>
            <person name="Varghese N."/>
            <person name="Submissions S."/>
        </authorList>
    </citation>
    <scope>NUCLEOTIDE SEQUENCE [LARGE SCALE GENOMIC DNA]</scope>
    <source>
        <strain evidence="14">DSM 22361</strain>
    </source>
</reference>
<evidence type="ECO:0000256" key="9">
    <source>
        <dbReference type="ARBA" id="ARBA00044145"/>
    </source>
</evidence>
<keyword evidence="6" id="KW-0460">Magnesium</keyword>
<evidence type="ECO:0000256" key="2">
    <source>
        <dbReference type="ARBA" id="ARBA00022695"/>
    </source>
</evidence>
<dbReference type="Pfam" id="PF18134">
    <property type="entry name" value="AGS_C"/>
    <property type="match status" value="1"/>
</dbReference>
<proteinExistence type="predicted"/>
<dbReference type="AlphaFoldDB" id="A0A1H5UQ70"/>
<name>A0A1H5UQ70_9SPHI</name>
<keyword evidence="4" id="KW-0547">Nucleotide-binding</keyword>
<keyword evidence="2" id="KW-0548">Nucleotidyltransferase</keyword>
<evidence type="ECO:0000256" key="5">
    <source>
        <dbReference type="ARBA" id="ARBA00022840"/>
    </source>
</evidence>
<feature type="domain" description="Cyclic GMP-AMP synthase DncV-like nucleotidyltransferase" evidence="12">
    <location>
        <begin position="55"/>
        <end position="137"/>
    </location>
</feature>
<dbReference type="InterPro" id="IPR048445">
    <property type="entry name" value="DncV-like_NTFase"/>
</dbReference>